<sequence>MPAQSGRAVVHSELDEGVQEVPVQVVRGNNQEVAEGVECVEELQHQRDLEIRQERSRIIYTMCILDLCPPRPPAHPEALGASSVFRHVADGQHAPHGAVAVLLQVLVDEPVETNAQLRQHRVHVFPVHGLPHVLHLPTDVGADLRAGLPGGERDAWHSANFGDELETV</sequence>
<protein>
    <submittedName>
        <fullName evidence="1">Uncharacterized protein</fullName>
    </submittedName>
</protein>
<accession>A0A4Z2GVU2</accession>
<proteinExistence type="predicted"/>
<comment type="caution">
    <text evidence="1">The sequence shown here is derived from an EMBL/GenBank/DDBJ whole genome shotgun (WGS) entry which is preliminary data.</text>
</comment>
<reference evidence="1 2" key="1">
    <citation type="submission" date="2019-03" db="EMBL/GenBank/DDBJ databases">
        <title>First draft genome of Liparis tanakae, snailfish: a comprehensive survey of snailfish specific genes.</title>
        <authorList>
            <person name="Kim W."/>
            <person name="Song I."/>
            <person name="Jeong J.-H."/>
            <person name="Kim D."/>
            <person name="Kim S."/>
            <person name="Ryu S."/>
            <person name="Song J.Y."/>
            <person name="Lee S.K."/>
        </authorList>
    </citation>
    <scope>NUCLEOTIDE SEQUENCE [LARGE SCALE GENOMIC DNA]</scope>
    <source>
        <tissue evidence="1">Muscle</tissue>
    </source>
</reference>
<organism evidence="1 2">
    <name type="scientific">Liparis tanakae</name>
    <name type="common">Tanaka's snailfish</name>
    <dbReference type="NCBI Taxonomy" id="230148"/>
    <lineage>
        <taxon>Eukaryota</taxon>
        <taxon>Metazoa</taxon>
        <taxon>Chordata</taxon>
        <taxon>Craniata</taxon>
        <taxon>Vertebrata</taxon>
        <taxon>Euteleostomi</taxon>
        <taxon>Actinopterygii</taxon>
        <taxon>Neopterygii</taxon>
        <taxon>Teleostei</taxon>
        <taxon>Neoteleostei</taxon>
        <taxon>Acanthomorphata</taxon>
        <taxon>Eupercaria</taxon>
        <taxon>Perciformes</taxon>
        <taxon>Cottioidei</taxon>
        <taxon>Cottales</taxon>
        <taxon>Liparidae</taxon>
        <taxon>Liparis</taxon>
    </lineage>
</organism>
<evidence type="ECO:0000313" key="1">
    <source>
        <dbReference type="EMBL" id="TNN56872.1"/>
    </source>
</evidence>
<gene>
    <name evidence="1" type="ORF">EYF80_032862</name>
</gene>
<dbReference type="AlphaFoldDB" id="A0A4Z2GVU2"/>
<dbReference type="Proteomes" id="UP000314294">
    <property type="component" value="Unassembled WGS sequence"/>
</dbReference>
<keyword evidence="2" id="KW-1185">Reference proteome</keyword>
<dbReference type="EMBL" id="SRLO01000418">
    <property type="protein sequence ID" value="TNN56872.1"/>
    <property type="molecule type" value="Genomic_DNA"/>
</dbReference>
<evidence type="ECO:0000313" key="2">
    <source>
        <dbReference type="Proteomes" id="UP000314294"/>
    </source>
</evidence>
<name>A0A4Z2GVU2_9TELE</name>